<dbReference type="AlphaFoldDB" id="A0A2C6J8X0"/>
<reference evidence="4 5" key="1">
    <citation type="journal article" date="2017" name="Int. J. Parasitol.">
        <title>The genome of the protozoan parasite Cystoisospora suis and a reverse vaccinology approach to identify vaccine candidates.</title>
        <authorList>
            <person name="Palmieri N."/>
            <person name="Shrestha A."/>
            <person name="Ruttkowski B."/>
            <person name="Beck T."/>
            <person name="Vogl C."/>
            <person name="Tomley F."/>
            <person name="Blake D.P."/>
            <person name="Joachim A."/>
        </authorList>
    </citation>
    <scope>NUCLEOTIDE SEQUENCE [LARGE SCALE GENOMIC DNA]</scope>
    <source>
        <strain evidence="4 5">Wien I</strain>
    </source>
</reference>
<dbReference type="Pfam" id="PF12146">
    <property type="entry name" value="Hydrolase_4"/>
    <property type="match status" value="1"/>
</dbReference>
<dbReference type="VEuPathDB" id="ToxoDB:CSUI_010838"/>
<dbReference type="InterPro" id="IPR022742">
    <property type="entry name" value="Hydrolase_4"/>
</dbReference>
<keyword evidence="2" id="KW-0812">Transmembrane</keyword>
<feature type="transmembrane region" description="Helical" evidence="2">
    <location>
        <begin position="20"/>
        <end position="46"/>
    </location>
</feature>
<dbReference type="Gene3D" id="3.40.50.1820">
    <property type="entry name" value="alpha/beta hydrolase"/>
    <property type="match status" value="1"/>
</dbReference>
<sequence>METPEMAAGVEPRSPSMLLMVAGLVARATWVGGALVLCVVGLMWYFQEKLLFYPGVPRGFETPERNPKGLRHPEERGLPYEEVWVKTVDGIMLHCWLIKQKFAQVSKSAPTILFFHGNAGNMGFRLPNIELLYKHVGVNVFIISYRGYGHSEGFPTEPGVYRDAEAALNVLMERHEELGIDPNKIFVFGRSLGGAVAIHLATNPTRHNVRLLSSFSFLSQMRIRGLIVENTFTSLFEMVLIVFPFLRPFRRLVRVVQRMHMDNAEKVKRLQTPILFISGMRDELVPCRHMRKLFDLCASPLREKEEVSLGGHNDTWEWAVGGKSYYDRIAAFIQHALDFKSPSLPSTTSGELASSSSVMDKDSSSRICPRISTSHPSLERKSESPRPCSTGDEAIDSAVDGSYSSGSYPLCKVQDSRSNGHPDSERGCVNSSVSVGTASPEEAFNAASSAAETAASSVAAEVTGMAGSTFPDEVGSQYSNTLRERVAASRAKEGKDEL</sequence>
<feature type="compositionally biased region" description="Basic and acidic residues" evidence="1">
    <location>
        <begin position="414"/>
        <end position="426"/>
    </location>
</feature>
<feature type="region of interest" description="Disordered" evidence="1">
    <location>
        <begin position="414"/>
        <end position="435"/>
    </location>
</feature>
<dbReference type="OrthoDB" id="10249433at2759"/>
<keyword evidence="2" id="KW-0472">Membrane</keyword>
<dbReference type="InterPro" id="IPR029058">
    <property type="entry name" value="AB_hydrolase_fold"/>
</dbReference>
<dbReference type="Proteomes" id="UP000221165">
    <property type="component" value="Unassembled WGS sequence"/>
</dbReference>
<evidence type="ECO:0000259" key="3">
    <source>
        <dbReference type="Pfam" id="PF12146"/>
    </source>
</evidence>
<dbReference type="SUPFAM" id="SSF53474">
    <property type="entry name" value="alpha/beta-Hydrolases"/>
    <property type="match status" value="1"/>
</dbReference>
<evidence type="ECO:0000256" key="1">
    <source>
        <dbReference type="SAM" id="MobiDB-lite"/>
    </source>
</evidence>
<dbReference type="GeneID" id="94434150"/>
<feature type="region of interest" description="Disordered" evidence="1">
    <location>
        <begin position="343"/>
        <end position="396"/>
    </location>
</feature>
<feature type="compositionally biased region" description="Low complexity" evidence="1">
    <location>
        <begin position="346"/>
        <end position="358"/>
    </location>
</feature>
<dbReference type="PANTHER" id="PTHR12277:SF81">
    <property type="entry name" value="PROTEIN ABHD13"/>
    <property type="match status" value="1"/>
</dbReference>
<evidence type="ECO:0000313" key="5">
    <source>
        <dbReference type="Proteomes" id="UP000221165"/>
    </source>
</evidence>
<accession>A0A2C6J8X0</accession>
<dbReference type="GO" id="GO:0008474">
    <property type="term" value="F:palmitoyl-(protein) hydrolase activity"/>
    <property type="evidence" value="ECO:0007669"/>
    <property type="project" value="TreeGrafter"/>
</dbReference>
<evidence type="ECO:0000256" key="2">
    <source>
        <dbReference type="SAM" id="Phobius"/>
    </source>
</evidence>
<dbReference type="EMBL" id="MIGC01008506">
    <property type="protein sequence ID" value="PHJ15351.1"/>
    <property type="molecule type" value="Genomic_DNA"/>
</dbReference>
<name>A0A2C6J8X0_9APIC</name>
<dbReference type="PANTHER" id="PTHR12277">
    <property type="entry name" value="ALPHA/BETA HYDROLASE DOMAIN-CONTAINING PROTEIN"/>
    <property type="match status" value="1"/>
</dbReference>
<protein>
    <submittedName>
        <fullName evidence="4">Phospholipase carboxylesterase domain containing</fullName>
    </submittedName>
</protein>
<proteinExistence type="predicted"/>
<feature type="domain" description="Serine aminopeptidase S33" evidence="3">
    <location>
        <begin position="110"/>
        <end position="206"/>
    </location>
</feature>
<organism evidence="4 5">
    <name type="scientific">Cystoisospora suis</name>
    <dbReference type="NCBI Taxonomy" id="483139"/>
    <lineage>
        <taxon>Eukaryota</taxon>
        <taxon>Sar</taxon>
        <taxon>Alveolata</taxon>
        <taxon>Apicomplexa</taxon>
        <taxon>Conoidasida</taxon>
        <taxon>Coccidia</taxon>
        <taxon>Eucoccidiorida</taxon>
        <taxon>Eimeriorina</taxon>
        <taxon>Sarcocystidae</taxon>
        <taxon>Cystoisospora</taxon>
    </lineage>
</organism>
<keyword evidence="5" id="KW-1185">Reference proteome</keyword>
<keyword evidence="2" id="KW-1133">Transmembrane helix</keyword>
<gene>
    <name evidence="4" type="ORF">CSUI_010838</name>
</gene>
<evidence type="ECO:0000313" key="4">
    <source>
        <dbReference type="EMBL" id="PHJ15351.1"/>
    </source>
</evidence>
<comment type="caution">
    <text evidence="4">The sequence shown here is derived from an EMBL/GenBank/DDBJ whole genome shotgun (WGS) entry which is preliminary data.</text>
</comment>
<dbReference type="RefSeq" id="XP_067917085.1">
    <property type="nucleotide sequence ID" value="XM_068070939.1"/>
</dbReference>
<dbReference type="GO" id="GO:0016020">
    <property type="term" value="C:membrane"/>
    <property type="evidence" value="ECO:0007669"/>
    <property type="project" value="TreeGrafter"/>
</dbReference>